<feature type="compositionally biased region" description="Acidic residues" evidence="1">
    <location>
        <begin position="473"/>
        <end position="487"/>
    </location>
</feature>
<name>A0ABQ6M9T7_9STRA</name>
<organism evidence="2 3">
    <name type="scientific">Tetraparma gracilis</name>
    <dbReference type="NCBI Taxonomy" id="2962635"/>
    <lineage>
        <taxon>Eukaryota</taxon>
        <taxon>Sar</taxon>
        <taxon>Stramenopiles</taxon>
        <taxon>Ochrophyta</taxon>
        <taxon>Bolidophyceae</taxon>
        <taxon>Parmales</taxon>
        <taxon>Triparmaceae</taxon>
        <taxon>Tetraparma</taxon>
    </lineage>
</organism>
<dbReference type="EMBL" id="BRYB01002592">
    <property type="protein sequence ID" value="GMI22221.1"/>
    <property type="molecule type" value="Genomic_DNA"/>
</dbReference>
<accession>A0ABQ6M9T7</accession>
<feature type="region of interest" description="Disordered" evidence="1">
    <location>
        <begin position="463"/>
        <end position="495"/>
    </location>
</feature>
<feature type="non-terminal residue" evidence="2">
    <location>
        <position position="1"/>
    </location>
</feature>
<evidence type="ECO:0000256" key="1">
    <source>
        <dbReference type="SAM" id="MobiDB-lite"/>
    </source>
</evidence>
<proteinExistence type="predicted"/>
<sequence>LTPPRYSDNLTSLLRLLEEWDDSSPACKLWADKELVDNFKEELQGPPAANPPAAADGNESEESAFVDFDPLPFPALIVPALLSTPPSLPSIPSPSLLSTSLLLPRYPIFTADSLPDTHPLSHVLSLSRCTTSTLSAFTLLTALSHKPHFSSSMTPCGSLTAASAHILALPSSLPEDQTPAATVSILSSLIASSLVTNCDTFYARSLLVHATRHQPALAGTAIISALSILGDSLPSLSPAARENLGKLASYYVLETTPARAPVDNASFPLFKRWDAAVGEGGDRLLKEFAGGLVKTVASYKGEAGGAMFPISEFENLMALANAGGETPEELVSMAGMISAVMPVLTARGDASAVVAAVKSEDEQTDTRSQALGVALATAACGSADFPLDSYGSAWSDAVKMDGEDGGGDEEEVWRKALGAFVGASNARQDLVDAVVSSGIAPAPAVVSYCVETGKDLGVGESARNACRSRDSDRADDDDDEEEDEDDAMGVGGGAKKSKEAVKEECRVAFVKGFTRANALLAEMKAAGKGEGDSAVVRLKSLRRELVAVGLVEGLLKAGDIGGDKGPEAVVAGYYAQ</sequence>
<reference evidence="2 3" key="1">
    <citation type="journal article" date="2023" name="Commun. Biol.">
        <title>Genome analysis of Parmales, the sister group of diatoms, reveals the evolutionary specialization of diatoms from phago-mixotrophs to photoautotrophs.</title>
        <authorList>
            <person name="Ban H."/>
            <person name="Sato S."/>
            <person name="Yoshikawa S."/>
            <person name="Yamada K."/>
            <person name="Nakamura Y."/>
            <person name="Ichinomiya M."/>
            <person name="Sato N."/>
            <person name="Blanc-Mathieu R."/>
            <person name="Endo H."/>
            <person name="Kuwata A."/>
            <person name="Ogata H."/>
        </authorList>
    </citation>
    <scope>NUCLEOTIDE SEQUENCE [LARGE SCALE GENOMIC DNA]</scope>
</reference>
<feature type="region of interest" description="Disordered" evidence="1">
    <location>
        <begin position="42"/>
        <end position="61"/>
    </location>
</feature>
<protein>
    <submittedName>
        <fullName evidence="2">Uncharacterized protein</fullName>
    </submittedName>
</protein>
<keyword evidence="3" id="KW-1185">Reference proteome</keyword>
<dbReference type="Proteomes" id="UP001165060">
    <property type="component" value="Unassembled WGS sequence"/>
</dbReference>
<comment type="caution">
    <text evidence="2">The sequence shown here is derived from an EMBL/GenBank/DDBJ whole genome shotgun (WGS) entry which is preliminary data.</text>
</comment>
<gene>
    <name evidence="2" type="ORF">TeGR_g636</name>
</gene>
<evidence type="ECO:0000313" key="3">
    <source>
        <dbReference type="Proteomes" id="UP001165060"/>
    </source>
</evidence>
<evidence type="ECO:0000313" key="2">
    <source>
        <dbReference type="EMBL" id="GMI22221.1"/>
    </source>
</evidence>